<dbReference type="Gene3D" id="1.10.10.10">
    <property type="entry name" value="Winged helix-like DNA-binding domain superfamily/Winged helix DNA-binding domain"/>
    <property type="match status" value="1"/>
</dbReference>
<evidence type="ECO:0000256" key="2">
    <source>
        <dbReference type="ARBA" id="ARBA00023125"/>
    </source>
</evidence>
<evidence type="ECO:0000256" key="3">
    <source>
        <dbReference type="ARBA" id="ARBA00023163"/>
    </source>
</evidence>
<dbReference type="AlphaFoldDB" id="A0A6N8IWN9"/>
<dbReference type="PANTHER" id="PTHR43537:SF5">
    <property type="entry name" value="UXU OPERON TRANSCRIPTIONAL REGULATOR"/>
    <property type="match status" value="1"/>
</dbReference>
<proteinExistence type="predicted"/>
<dbReference type="InterPro" id="IPR036390">
    <property type="entry name" value="WH_DNA-bd_sf"/>
</dbReference>
<keyword evidence="3" id="KW-0804">Transcription</keyword>
<dbReference type="GO" id="GO:0003700">
    <property type="term" value="F:DNA-binding transcription factor activity"/>
    <property type="evidence" value="ECO:0007669"/>
    <property type="project" value="InterPro"/>
</dbReference>
<dbReference type="PANTHER" id="PTHR43537">
    <property type="entry name" value="TRANSCRIPTIONAL REGULATOR, GNTR FAMILY"/>
    <property type="match status" value="1"/>
</dbReference>
<evidence type="ECO:0000313" key="5">
    <source>
        <dbReference type="EMBL" id="MVQ31394.1"/>
    </source>
</evidence>
<dbReference type="CDD" id="cd07377">
    <property type="entry name" value="WHTH_GntR"/>
    <property type="match status" value="1"/>
</dbReference>
<dbReference type="Gene3D" id="1.20.120.530">
    <property type="entry name" value="GntR ligand-binding domain-like"/>
    <property type="match status" value="1"/>
</dbReference>
<dbReference type="EMBL" id="WSEL01000009">
    <property type="protein sequence ID" value="MVQ31394.1"/>
    <property type="molecule type" value="Genomic_DNA"/>
</dbReference>
<name>A0A6N8IWN9_9BURK</name>
<dbReference type="SMART" id="SM00345">
    <property type="entry name" value="HTH_GNTR"/>
    <property type="match status" value="1"/>
</dbReference>
<keyword evidence="6" id="KW-1185">Reference proteome</keyword>
<accession>A0A6N8IWN9</accession>
<evidence type="ECO:0000259" key="4">
    <source>
        <dbReference type="PROSITE" id="PS50949"/>
    </source>
</evidence>
<dbReference type="InterPro" id="IPR036388">
    <property type="entry name" value="WH-like_DNA-bd_sf"/>
</dbReference>
<sequence>MLSSPPRRPRSLTADLVQALGDRIRDGSLQAGTKLPPEGAIMEEFGVSRTVVREAISRLQAAAMVETRHGIGTFVLGHGDGSAFRIAPAQLATLNDVIGVLELRMAVETESAALAAVRRTPTNLAALRSALDAFAGAVAEGRDAVGPDYQFHLEIARSTQNAHYAGLMATLGGSMIPRARLEKAEPLTEERADYLRRVNVEHESILAAIERQDPEAARAAMRTHLANSKERRQRAAAGNTR</sequence>
<comment type="caution">
    <text evidence="5">The sequence shown here is derived from an EMBL/GenBank/DDBJ whole genome shotgun (WGS) entry which is preliminary data.</text>
</comment>
<evidence type="ECO:0000256" key="1">
    <source>
        <dbReference type="ARBA" id="ARBA00023015"/>
    </source>
</evidence>
<dbReference type="PROSITE" id="PS50949">
    <property type="entry name" value="HTH_GNTR"/>
    <property type="match status" value="1"/>
</dbReference>
<dbReference type="SMART" id="SM00895">
    <property type="entry name" value="FCD"/>
    <property type="match status" value="1"/>
</dbReference>
<keyword evidence="1" id="KW-0805">Transcription regulation</keyword>
<protein>
    <submittedName>
        <fullName evidence="5">FCD domain-containing protein</fullName>
    </submittedName>
</protein>
<dbReference type="InterPro" id="IPR011711">
    <property type="entry name" value="GntR_C"/>
</dbReference>
<dbReference type="PRINTS" id="PR00035">
    <property type="entry name" value="HTHGNTR"/>
</dbReference>
<dbReference type="SUPFAM" id="SSF48008">
    <property type="entry name" value="GntR ligand-binding domain-like"/>
    <property type="match status" value="1"/>
</dbReference>
<dbReference type="RefSeq" id="WP_181653652.1">
    <property type="nucleotide sequence ID" value="NZ_WSEL01000009.1"/>
</dbReference>
<dbReference type="InterPro" id="IPR008920">
    <property type="entry name" value="TF_FadR/GntR_C"/>
</dbReference>
<dbReference type="SUPFAM" id="SSF46785">
    <property type="entry name" value="Winged helix' DNA-binding domain"/>
    <property type="match status" value="1"/>
</dbReference>
<feature type="domain" description="HTH gntR-type" evidence="4">
    <location>
        <begin position="10"/>
        <end position="78"/>
    </location>
</feature>
<gene>
    <name evidence="5" type="ORF">GON04_18195</name>
</gene>
<dbReference type="Pfam" id="PF07729">
    <property type="entry name" value="FCD"/>
    <property type="match status" value="1"/>
</dbReference>
<evidence type="ECO:0000313" key="6">
    <source>
        <dbReference type="Proteomes" id="UP000469385"/>
    </source>
</evidence>
<dbReference type="Proteomes" id="UP000469385">
    <property type="component" value="Unassembled WGS sequence"/>
</dbReference>
<dbReference type="Pfam" id="PF00392">
    <property type="entry name" value="GntR"/>
    <property type="match status" value="1"/>
</dbReference>
<reference evidence="5 6" key="1">
    <citation type="submission" date="2019-12" db="EMBL/GenBank/DDBJ databases">
        <authorList>
            <person name="Huq M.A."/>
        </authorList>
    </citation>
    <scope>NUCLEOTIDE SEQUENCE [LARGE SCALE GENOMIC DNA]</scope>
    <source>
        <strain evidence="5 6">MAH-25</strain>
    </source>
</reference>
<organism evidence="5 6">
    <name type="scientific">Ramlibacter pinisoli</name>
    <dbReference type="NCBI Taxonomy" id="2682844"/>
    <lineage>
        <taxon>Bacteria</taxon>
        <taxon>Pseudomonadati</taxon>
        <taxon>Pseudomonadota</taxon>
        <taxon>Betaproteobacteria</taxon>
        <taxon>Burkholderiales</taxon>
        <taxon>Comamonadaceae</taxon>
        <taxon>Ramlibacter</taxon>
    </lineage>
</organism>
<dbReference type="InterPro" id="IPR000524">
    <property type="entry name" value="Tscrpt_reg_HTH_GntR"/>
</dbReference>
<keyword evidence="2" id="KW-0238">DNA-binding</keyword>
<dbReference type="GO" id="GO:0003677">
    <property type="term" value="F:DNA binding"/>
    <property type="evidence" value="ECO:0007669"/>
    <property type="project" value="UniProtKB-KW"/>
</dbReference>